<protein>
    <submittedName>
        <fullName evidence="1">Uncharacterized protein</fullName>
    </submittedName>
</protein>
<proteinExistence type="predicted"/>
<gene>
    <name evidence="1" type="ORF">lacNasYZ03_00780</name>
</gene>
<dbReference type="EMBL" id="BOCI01000015">
    <property type="protein sequence ID" value="GHW00391.1"/>
    <property type="molecule type" value="Genomic_DNA"/>
</dbReference>
<name>A0ABQ3W2A9_9LACO</name>
<comment type="caution">
    <text evidence="1">The sequence shown here is derived from an EMBL/GenBank/DDBJ whole genome shotgun (WGS) entry which is preliminary data.</text>
</comment>
<evidence type="ECO:0000313" key="1">
    <source>
        <dbReference type="EMBL" id="GHW00391.1"/>
    </source>
</evidence>
<organism evidence="1 2">
    <name type="scientific">Lactobacillus nasalidis</name>
    <dbReference type="NCBI Taxonomy" id="2797258"/>
    <lineage>
        <taxon>Bacteria</taxon>
        <taxon>Bacillati</taxon>
        <taxon>Bacillota</taxon>
        <taxon>Bacilli</taxon>
        <taxon>Lactobacillales</taxon>
        <taxon>Lactobacillaceae</taxon>
        <taxon>Lactobacillus</taxon>
    </lineage>
</organism>
<reference evidence="2" key="1">
    <citation type="submission" date="2021-01" db="EMBL/GenBank/DDBJ databases">
        <title>Draft genome sequence of Nasalis larvatus strain YZ03.</title>
        <authorList>
            <person name="Suzuki-Hashido N."/>
            <person name="Tsuchida S."/>
            <person name="Hayakawa T."/>
        </authorList>
    </citation>
    <scope>NUCLEOTIDE SEQUENCE [LARGE SCALE GENOMIC DNA]</scope>
    <source>
        <strain evidence="2">YZ03</strain>
    </source>
</reference>
<sequence length="74" mass="8359">MGRGKSKKNVKTCKVSAKKVKKVIKLTFDLGDAVKKLAYETNSVILRVSREKWRFKQSLVSLIFLSNVGQQTTT</sequence>
<keyword evidence="2" id="KW-1185">Reference proteome</keyword>
<evidence type="ECO:0000313" key="2">
    <source>
        <dbReference type="Proteomes" id="UP000616547"/>
    </source>
</evidence>
<accession>A0ABQ3W2A9</accession>
<dbReference type="Proteomes" id="UP000616547">
    <property type="component" value="Unassembled WGS sequence"/>
</dbReference>